<evidence type="ECO:0000313" key="4">
    <source>
        <dbReference type="EMBL" id="KAK8898232.1"/>
    </source>
</evidence>
<evidence type="ECO:0000256" key="2">
    <source>
        <dbReference type="SAM" id="Phobius"/>
    </source>
</evidence>
<dbReference type="Gene3D" id="3.30.70.1230">
    <property type="entry name" value="Nucleotide cyclase"/>
    <property type="match status" value="1"/>
</dbReference>
<proteinExistence type="predicted"/>
<dbReference type="InterPro" id="IPR001054">
    <property type="entry name" value="A/G_cyclase"/>
</dbReference>
<feature type="transmembrane region" description="Helical" evidence="2">
    <location>
        <begin position="256"/>
        <end position="276"/>
    </location>
</feature>
<feature type="transmembrane region" description="Helical" evidence="2">
    <location>
        <begin position="312"/>
        <end position="331"/>
    </location>
</feature>
<feature type="transmembrane region" description="Helical" evidence="2">
    <location>
        <begin position="337"/>
        <end position="358"/>
    </location>
</feature>
<feature type="compositionally biased region" description="Polar residues" evidence="1">
    <location>
        <begin position="1718"/>
        <end position="1751"/>
    </location>
</feature>
<keyword evidence="2" id="KW-1133">Transmembrane helix</keyword>
<feature type="transmembrane region" description="Helical" evidence="2">
    <location>
        <begin position="214"/>
        <end position="235"/>
    </location>
</feature>
<feature type="transmembrane region" description="Helical" evidence="2">
    <location>
        <begin position="965"/>
        <end position="988"/>
    </location>
</feature>
<accession>A0ABR2L649</accession>
<dbReference type="Proteomes" id="UP001470230">
    <property type="component" value="Unassembled WGS sequence"/>
</dbReference>
<gene>
    <name evidence="4" type="ORF">M9Y10_000510</name>
</gene>
<feature type="compositionally biased region" description="Polar residues" evidence="1">
    <location>
        <begin position="1607"/>
        <end position="1632"/>
    </location>
</feature>
<organism evidence="4 5">
    <name type="scientific">Tritrichomonas musculus</name>
    <dbReference type="NCBI Taxonomy" id="1915356"/>
    <lineage>
        <taxon>Eukaryota</taxon>
        <taxon>Metamonada</taxon>
        <taxon>Parabasalia</taxon>
        <taxon>Tritrichomonadida</taxon>
        <taxon>Tritrichomonadidae</taxon>
        <taxon>Tritrichomonas</taxon>
    </lineage>
</organism>
<feature type="compositionally biased region" description="Acidic residues" evidence="1">
    <location>
        <begin position="1992"/>
        <end position="2018"/>
    </location>
</feature>
<protein>
    <recommendedName>
        <fullName evidence="3">PAS domain-containing protein</fullName>
    </recommendedName>
</protein>
<reference evidence="4 5" key="1">
    <citation type="submission" date="2024-04" db="EMBL/GenBank/DDBJ databases">
        <title>Tritrichomonas musculus Genome.</title>
        <authorList>
            <person name="Alves-Ferreira E."/>
            <person name="Grigg M."/>
            <person name="Lorenzi H."/>
            <person name="Galac M."/>
        </authorList>
    </citation>
    <scope>NUCLEOTIDE SEQUENCE [LARGE SCALE GENOMIC DNA]</scope>
    <source>
        <strain evidence="4 5">EAF2021</strain>
    </source>
</reference>
<evidence type="ECO:0000256" key="1">
    <source>
        <dbReference type="SAM" id="MobiDB-lite"/>
    </source>
</evidence>
<feature type="region of interest" description="Disordered" evidence="1">
    <location>
        <begin position="1534"/>
        <end position="1836"/>
    </location>
</feature>
<feature type="compositionally biased region" description="Basic and acidic residues" evidence="1">
    <location>
        <begin position="1981"/>
        <end position="1991"/>
    </location>
</feature>
<name>A0ABR2L649_9EUKA</name>
<dbReference type="Gene3D" id="3.30.450.20">
    <property type="entry name" value="PAS domain"/>
    <property type="match status" value="1"/>
</dbReference>
<sequence length="2041" mass="229719">MNYVPGSSVMPFESTSRVSRVTTGGHTIEETTNSLSSTVFDIFFFIIDELSRSAPPNSLFVFFQFFISFYQYYITSYLPSLPEKWDFSVFPDKALRYLTYPVDFGILDSNIYETGIPSIIILVLSCLILIYLIVMIIYYHINKIFPRHNAQITRFIVSYIIPLLLSPSCYNIGISFNSIFNDNIEINPSNYTQISNGTNTDIIEPSIIIGNKSLYIASTVFGVIFYLILIFFFYTDIMMRTSTPYIEDTPLSSWDGVPLFLCIFGSSFIILFSRLIKRLPTWSYYFLIICFILYNSYNLYQMFFYPMIKQWMNIIMSSIIFSGIIASLFQLFPIPSIYRLLVPLGVFVVSIPVFTVIFRSLRKKIVSKEIEEINLRNENNVLRYLRLTVADRCADFITFKWIKPVNQNNSTTNVIAQVAQIISFFPSESQNLKFYISLLSKKNDLSLDQRFLFFQLRRVHVLRQSNTSKQLNDDLAEISKVTNQTIASFSQFLIRIIDERQQLTIDRLNYLSRLNRATNSLCHEAMGRYPNNSRLLFLFSRYVIECQADFKGGVALFQEGQLIEHSKRATVDFAFRSMVNLFPSYLYKRILDYKGKNILNRRRSKSGSSMSVDSVSNDKNNPVSDTDIESNEKMASSVLDTPRLRFALRKAVNNMNSVGISIITFSSILRFLLSFIVFIVIVVVASNFLDDRRINYQNIATVGTLRKSLDLSLFRMAKLWSLNLGLSPKEENINASLGSDVTLQDYHNFSVGPKSALFSDAVDSIHSIEALGHLLSQVKYQESMNISDKWTTDFVQYRNISFCNRKNKNVVHSETSVRYFSLYLLNQIVLSSNLDLTYDDPSDWKDDECVCEVILNMRSVINVLTDQSSVLVSQEEELSKAVRKDIIIFFCITIPIVFAVYLSIFFIGYVKMNMEFQQIFDVLNLLPIKIYKEASKPIALFQPDTEQTQEAVTQSEHKGCQKVSILLPAFLSTFIITGCLIGICFLILDVNNKFYSLVKWLEIGSGRTPLLIETVTNAIFAGIYGYLGDTDYTTLVYHLELVFNYSQQLLYQHKTLIWGADDSTSCNNFSEKLDSLHFTNTCVINLQAVTFKDNYRCISLDQQIMTFNKFAKDVYLTLLYAQKSSVNSTDDFNDAFINVLNGYEAINLHYLGITYLLPKLEACQVILNEGINLKISQLKEYSLVIALCTLAAEFILFIIEMLVVNNLKYEYNIVRILIARLPPLSVIQNSSLVELMTGQSDIISKKQLTPVMIHIRYCSNSVIVFDKQCKIQMINETTSEVFGFTKEQLFHAHLSTVINNDECQIIQDKINRNVDKNVTKSKKNKNKDDSEIELDDQISNEDENQISKLAFLLNNSDHDNIDLNNNNSNGQITHEKVDLYNNPLRMMAIGIKDDGTKIILSVILTYLPEPDDVFALIMKDDTKIFINEEEIKRAKQRTIDIMNQVLPQAISQNGKIKENISFSIKLATVITIKILNFNDQIPHISSVQAIRSMSELFTYLDNQLSYYPNLTKTSVISESYQVIGGLFNPSTMRRFSSRNDDDPTTIDFNEFTDYDDDPESESQVGRTRRRRGSTVSLGRSAISTSASKRSVNSSRSNNDIASGRKLASSNESATSSKVSINSAPSKLSNNNENSTSSKANLNSNASKLNNNDGGVRSSKTSLSGTKLNNNNESATSSKTNINSNASKLNNKNESATSSKTNINSNASKLNNNDGGVRSSKTSLSGTKLNNNNESATSSKTNINGGTKLSSNGDEHARSSKGNVGNNGSRSKLNSSGENARRSKSSMANANGSCPGGSIQFENINNDANNNATPSASNANTSRSNASTTEMTLSGRVKHVRSRKSIYDIKSLNSSEPVQFSSIVLDSIYYAFNCFSVTNYLNTSTGSNLVIGIGISSGGPITAGTLGKEHIQFEVVGGTVKTSFIVCNSAESGDVVITEDVFDIIKDVPEAKTNLIFEKYKKLELLHSKKVNTYLVKASEALEPHSDNSGEFREDDGDDDDDDGDGDGDNNEDQIEMMEELQAIPSDMQLPIPPHDDDSSNL</sequence>
<dbReference type="EMBL" id="JAPFFF010000001">
    <property type="protein sequence ID" value="KAK8898232.1"/>
    <property type="molecule type" value="Genomic_DNA"/>
</dbReference>
<keyword evidence="5" id="KW-1185">Reference proteome</keyword>
<feature type="compositionally biased region" description="Low complexity" evidence="1">
    <location>
        <begin position="1701"/>
        <end position="1712"/>
    </location>
</feature>
<feature type="compositionally biased region" description="Polar residues" evidence="1">
    <location>
        <begin position="1759"/>
        <end position="1777"/>
    </location>
</feature>
<feature type="compositionally biased region" description="Low complexity" evidence="1">
    <location>
        <begin position="1802"/>
        <end position="1828"/>
    </location>
</feature>
<feature type="region of interest" description="Disordered" evidence="1">
    <location>
        <begin position="1981"/>
        <end position="2041"/>
    </location>
</feature>
<feature type="transmembrane region" description="Helical" evidence="2">
    <location>
        <begin position="59"/>
        <end position="78"/>
    </location>
</feature>
<feature type="compositionally biased region" description="Low complexity" evidence="1">
    <location>
        <begin position="1573"/>
        <end position="1598"/>
    </location>
</feature>
<dbReference type="Pfam" id="PF00211">
    <property type="entry name" value="Guanylate_cyc"/>
    <property type="match status" value="1"/>
</dbReference>
<feature type="transmembrane region" description="Helical" evidence="2">
    <location>
        <begin position="282"/>
        <end position="300"/>
    </location>
</feature>
<feature type="compositionally biased region" description="Acidic residues" evidence="1">
    <location>
        <begin position="1550"/>
        <end position="1560"/>
    </location>
</feature>
<dbReference type="PROSITE" id="PS50112">
    <property type="entry name" value="PAS"/>
    <property type="match status" value="1"/>
</dbReference>
<evidence type="ECO:0000259" key="3">
    <source>
        <dbReference type="PROSITE" id="PS50112"/>
    </source>
</evidence>
<feature type="compositionally biased region" description="Polar residues" evidence="1">
    <location>
        <begin position="1657"/>
        <end position="1700"/>
    </location>
</feature>
<feature type="transmembrane region" description="Helical" evidence="2">
    <location>
        <begin position="119"/>
        <end position="140"/>
    </location>
</feature>
<feature type="transmembrane region" description="Helical" evidence="2">
    <location>
        <begin position="886"/>
        <end position="910"/>
    </location>
</feature>
<feature type="compositionally biased region" description="Low complexity" evidence="1">
    <location>
        <begin position="1633"/>
        <end position="1651"/>
    </location>
</feature>
<feature type="transmembrane region" description="Helical" evidence="2">
    <location>
        <begin position="1181"/>
        <end position="1204"/>
    </location>
</feature>
<keyword evidence="2" id="KW-0812">Transmembrane</keyword>
<dbReference type="InterPro" id="IPR000014">
    <property type="entry name" value="PAS"/>
</dbReference>
<feature type="domain" description="PAS" evidence="3">
    <location>
        <begin position="1262"/>
        <end position="1317"/>
    </location>
</feature>
<comment type="caution">
    <text evidence="4">The sequence shown here is derived from an EMBL/GenBank/DDBJ whole genome shotgun (WGS) entry which is preliminary data.</text>
</comment>
<feature type="region of interest" description="Disordered" evidence="1">
    <location>
        <begin position="602"/>
        <end position="627"/>
    </location>
</feature>
<dbReference type="SUPFAM" id="SSF55073">
    <property type="entry name" value="Nucleotide cyclase"/>
    <property type="match status" value="1"/>
</dbReference>
<keyword evidence="2" id="KW-0472">Membrane</keyword>
<dbReference type="InterPro" id="IPR029787">
    <property type="entry name" value="Nucleotide_cyclase"/>
</dbReference>
<evidence type="ECO:0000313" key="5">
    <source>
        <dbReference type="Proteomes" id="UP001470230"/>
    </source>
</evidence>
<feature type="transmembrane region" description="Helical" evidence="2">
    <location>
        <begin position="668"/>
        <end position="689"/>
    </location>
</feature>
<feature type="compositionally biased region" description="Low complexity" evidence="1">
    <location>
        <begin position="606"/>
        <end position="625"/>
    </location>
</feature>